<keyword evidence="1" id="KW-0614">Plasmid</keyword>
<dbReference type="AlphaFoldDB" id="A0A2R4VUD8"/>
<name>A0A2R4VUD8_9PROT</name>
<keyword evidence="2" id="KW-1185">Reference proteome</keyword>
<dbReference type="EMBL" id="CP028905">
    <property type="protein sequence ID" value="AWB08053.1"/>
    <property type="molecule type" value="Genomic_DNA"/>
</dbReference>
<reference evidence="1 2" key="1">
    <citation type="submission" date="2018-04" db="EMBL/GenBank/DDBJ databases">
        <title>Complete genome sequence of the nitrogen-fixing bacterium Azospirillum humicireducens type strain SgZ-5.</title>
        <authorList>
            <person name="Yu Z."/>
        </authorList>
    </citation>
    <scope>NUCLEOTIDE SEQUENCE [LARGE SCALE GENOMIC DNA]</scope>
    <source>
        <strain evidence="1 2">SgZ-5</strain>
        <plasmid evidence="1 2">pYZ4</plasmid>
    </source>
</reference>
<protein>
    <submittedName>
        <fullName evidence="1">Uncharacterized protein</fullName>
    </submittedName>
</protein>
<dbReference type="Proteomes" id="UP000077405">
    <property type="component" value="Plasmid pYZ4"/>
</dbReference>
<sequence length="70" mass="7948">MSMGRSPLEILRILVFEKNGEATIDQVGESGAKLLQERNWVRLSYCAEEVFVLVTEEGRRVARAQRPSVQ</sequence>
<accession>A0A2R4VUD8</accession>
<dbReference type="KEGG" id="ahu:A6A40_23695"/>
<gene>
    <name evidence="1" type="ORF">A6A40_23695</name>
</gene>
<evidence type="ECO:0000313" key="2">
    <source>
        <dbReference type="Proteomes" id="UP000077405"/>
    </source>
</evidence>
<organism evidence="1 2">
    <name type="scientific">Azospirillum humicireducens</name>
    <dbReference type="NCBI Taxonomy" id="1226968"/>
    <lineage>
        <taxon>Bacteria</taxon>
        <taxon>Pseudomonadati</taxon>
        <taxon>Pseudomonadota</taxon>
        <taxon>Alphaproteobacteria</taxon>
        <taxon>Rhodospirillales</taxon>
        <taxon>Azospirillaceae</taxon>
        <taxon>Azospirillum</taxon>
    </lineage>
</organism>
<geneLocation type="plasmid" evidence="1 2">
    <name>pYZ4</name>
</geneLocation>
<proteinExistence type="predicted"/>
<evidence type="ECO:0000313" key="1">
    <source>
        <dbReference type="EMBL" id="AWB08053.1"/>
    </source>
</evidence>